<dbReference type="Proteomes" id="UP000222310">
    <property type="component" value="Unassembled WGS sequence"/>
</dbReference>
<evidence type="ECO:0000313" key="2">
    <source>
        <dbReference type="Proteomes" id="UP000222310"/>
    </source>
</evidence>
<dbReference type="EMBL" id="LAHD01000005">
    <property type="protein sequence ID" value="PHK06730.1"/>
    <property type="molecule type" value="Genomic_DNA"/>
</dbReference>
<evidence type="ECO:0000313" key="1">
    <source>
        <dbReference type="EMBL" id="PHK06730.1"/>
    </source>
</evidence>
<organism evidence="1 2">
    <name type="scientific">Nostoc linckia z8</name>
    <dbReference type="NCBI Taxonomy" id="1628746"/>
    <lineage>
        <taxon>Bacteria</taxon>
        <taxon>Bacillati</taxon>
        <taxon>Cyanobacteriota</taxon>
        <taxon>Cyanophyceae</taxon>
        <taxon>Nostocales</taxon>
        <taxon>Nostocaceae</taxon>
        <taxon>Nostoc</taxon>
    </lineage>
</organism>
<dbReference type="AlphaFoldDB" id="A0A9Q5ZG05"/>
<protein>
    <submittedName>
        <fullName evidence="1">Uncharacterized protein</fullName>
    </submittedName>
</protein>
<comment type="caution">
    <text evidence="1">The sequence shown here is derived from an EMBL/GenBank/DDBJ whole genome shotgun (WGS) entry which is preliminary data.</text>
</comment>
<proteinExistence type="predicted"/>
<gene>
    <name evidence="1" type="ORF">VF08_03055</name>
</gene>
<reference evidence="1 2" key="1">
    <citation type="submission" date="2015-02" db="EMBL/GenBank/DDBJ databases">
        <title>Nostoc linckia genome annotation.</title>
        <authorList>
            <person name="Zhou Z."/>
        </authorList>
    </citation>
    <scope>NUCLEOTIDE SEQUENCE [LARGE SCALE GENOMIC DNA]</scope>
    <source>
        <strain evidence="2">z8</strain>
    </source>
</reference>
<accession>A0A9Q5ZG05</accession>
<name>A0A9Q5ZG05_NOSLI</name>
<sequence>MNMEINNQTTTNTERKYNGVTLFFGKYKIHLDPFELLLFGLVLLPTGICIQDAWNGKLTFKESITRISMIAFYSAVVRLSPTEQISFWLSNHYIGKK</sequence>